<keyword evidence="6" id="KW-1185">Reference proteome</keyword>
<sequence length="769" mass="84937">MTVSASVTTATAARATKRVVILLTIAVVLVASAHPDNPKAINRKKVQIADEPRAQVQIRQEPLPVSPRANDAEVAVGGEVSVLPGGVIVRNILFEMDHPVTPVWAKEEKPFQASAPMSKRDQTKKDKSAAAAIDIKVNVQQDAEETTEQNMQDQPLLTQHEPTRPLDKDTGLEIDVDQKEKKGDIQSNRGNYQVQKENAVGSQTTSPMVLHRLEKLVKELGPSLAVSLSSIQEQDEEKDHGTVPDITMTDQQDIHPDSDIDLNVDLSLGDKANVDAAESELVHKSESSEKVELQENPGPNLLNKNHEDYGNSPQDAFIVPNQNDHLESGLSESEATVIGYGDNMNDQGEGRVLSHHHHHRISVHREPEILELVDRSKKGKKIHSTGQQQQQQQQQGAESYVVTEIEDERVLEEDGKQPSESKGGSKNSIIPETIRNRGLVPKVQGAYHCTPQFCVNVTLSDDGQLATFHIERDLARTGWIALGIGYAMTLADLIIFWPIPESAQDEEHGGSRGAMLSRRTAHAYVEPVLVGHSSGSNDLEDRPEENSLYAEGEYVLHNLNALTSPTAESESMQAFSSEADQKKFIVQFTRPITVQNRAFRLTPGKEQDFCWAVGSFAMDVAANQPGLGPVLEQLRQQEAVQLQKDQDAKKKQIDELNKKLQAENAELQSENKEDHKENTLGTLAGETQGVSKTALSNQAMAASKGYFERQESKRPRPKLRLILRPTLVPVKIPAVGFTLAAFLAELYNQSPQKVKQTPIHCIVPNVWWK</sequence>
<dbReference type="Proteomes" id="UP000780801">
    <property type="component" value="Unassembled WGS sequence"/>
</dbReference>
<keyword evidence="1" id="KW-0175">Coiled coil</keyword>
<feature type="compositionally biased region" description="Polar residues" evidence="2">
    <location>
        <begin position="420"/>
        <end position="430"/>
    </location>
</feature>
<feature type="domain" description="DOMON" evidence="4">
    <location>
        <begin position="479"/>
        <end position="614"/>
    </location>
</feature>
<evidence type="ECO:0000259" key="4">
    <source>
        <dbReference type="SMART" id="SM00664"/>
    </source>
</evidence>
<feature type="compositionally biased region" description="Polar residues" evidence="2">
    <location>
        <begin position="148"/>
        <end position="157"/>
    </location>
</feature>
<gene>
    <name evidence="5" type="ORF">BGW38_005084</name>
</gene>
<dbReference type="AlphaFoldDB" id="A0A9P6KGL5"/>
<feature type="coiled-coil region" evidence="1">
    <location>
        <begin position="639"/>
        <end position="677"/>
    </location>
</feature>
<evidence type="ECO:0000313" key="6">
    <source>
        <dbReference type="Proteomes" id="UP000780801"/>
    </source>
</evidence>
<feature type="signal peptide" evidence="3">
    <location>
        <begin position="1"/>
        <end position="35"/>
    </location>
</feature>
<feature type="compositionally biased region" description="Basic and acidic residues" evidence="2">
    <location>
        <begin position="280"/>
        <end position="293"/>
    </location>
</feature>
<reference evidence="5" key="1">
    <citation type="journal article" date="2020" name="Fungal Divers.">
        <title>Resolving the Mortierellaceae phylogeny through synthesis of multi-gene phylogenetics and phylogenomics.</title>
        <authorList>
            <person name="Vandepol N."/>
            <person name="Liber J."/>
            <person name="Desiro A."/>
            <person name="Na H."/>
            <person name="Kennedy M."/>
            <person name="Barry K."/>
            <person name="Grigoriev I.V."/>
            <person name="Miller A.N."/>
            <person name="O'Donnell K."/>
            <person name="Stajich J.E."/>
            <person name="Bonito G."/>
        </authorList>
    </citation>
    <scope>NUCLEOTIDE SEQUENCE</scope>
    <source>
        <strain evidence="5">KOD1015</strain>
    </source>
</reference>
<protein>
    <recommendedName>
        <fullName evidence="4">DOMON domain-containing protein</fullName>
    </recommendedName>
</protein>
<organism evidence="5 6">
    <name type="scientific">Lunasporangiospora selenospora</name>
    <dbReference type="NCBI Taxonomy" id="979761"/>
    <lineage>
        <taxon>Eukaryota</taxon>
        <taxon>Fungi</taxon>
        <taxon>Fungi incertae sedis</taxon>
        <taxon>Mucoromycota</taxon>
        <taxon>Mortierellomycotina</taxon>
        <taxon>Mortierellomycetes</taxon>
        <taxon>Mortierellales</taxon>
        <taxon>Mortierellaceae</taxon>
        <taxon>Lunasporangiospora</taxon>
    </lineage>
</organism>
<evidence type="ECO:0000256" key="1">
    <source>
        <dbReference type="SAM" id="Coils"/>
    </source>
</evidence>
<dbReference type="Gene3D" id="2.60.40.1210">
    <property type="entry name" value="Cellobiose dehydrogenase, cytochrome domain"/>
    <property type="match status" value="1"/>
</dbReference>
<dbReference type="OrthoDB" id="2431507at2759"/>
<feature type="compositionally biased region" description="Basic and acidic residues" evidence="2">
    <location>
        <begin position="161"/>
        <end position="184"/>
    </location>
</feature>
<feature type="region of interest" description="Disordered" evidence="2">
    <location>
        <begin position="377"/>
        <end position="430"/>
    </location>
</feature>
<evidence type="ECO:0000256" key="3">
    <source>
        <dbReference type="SAM" id="SignalP"/>
    </source>
</evidence>
<feature type="region of interest" description="Disordered" evidence="2">
    <location>
        <begin position="228"/>
        <end position="259"/>
    </location>
</feature>
<dbReference type="EMBL" id="JAABOA010000322">
    <property type="protein sequence ID" value="KAF9584814.1"/>
    <property type="molecule type" value="Genomic_DNA"/>
</dbReference>
<dbReference type="SUPFAM" id="SSF49344">
    <property type="entry name" value="CBD9-like"/>
    <property type="match status" value="1"/>
</dbReference>
<evidence type="ECO:0000313" key="5">
    <source>
        <dbReference type="EMBL" id="KAF9584814.1"/>
    </source>
</evidence>
<keyword evidence="3" id="KW-0732">Signal</keyword>
<proteinExistence type="predicted"/>
<feature type="chain" id="PRO_5040224962" description="DOMON domain-containing protein" evidence="3">
    <location>
        <begin position="36"/>
        <end position="769"/>
    </location>
</feature>
<dbReference type="InterPro" id="IPR005018">
    <property type="entry name" value="DOMON_domain"/>
</dbReference>
<dbReference type="SMART" id="SM00664">
    <property type="entry name" value="DoH"/>
    <property type="match status" value="1"/>
</dbReference>
<evidence type="ECO:0000256" key="2">
    <source>
        <dbReference type="SAM" id="MobiDB-lite"/>
    </source>
</evidence>
<feature type="region of interest" description="Disordered" evidence="2">
    <location>
        <begin position="141"/>
        <end position="188"/>
    </location>
</feature>
<accession>A0A9P6KGL5</accession>
<comment type="caution">
    <text evidence="5">The sequence shown here is derived from an EMBL/GenBank/DDBJ whole genome shotgun (WGS) entry which is preliminary data.</text>
</comment>
<feature type="region of interest" description="Disordered" evidence="2">
    <location>
        <begin position="278"/>
        <end position="315"/>
    </location>
</feature>
<name>A0A9P6KGL5_9FUNG</name>